<evidence type="ECO:0000259" key="1">
    <source>
        <dbReference type="Pfam" id="PF09084"/>
    </source>
</evidence>
<dbReference type="Proteomes" id="UP001144397">
    <property type="component" value="Unassembled WGS sequence"/>
</dbReference>
<dbReference type="EMBL" id="BSDO01000002">
    <property type="protein sequence ID" value="GLI21723.1"/>
    <property type="molecule type" value="Genomic_DNA"/>
</dbReference>
<reference evidence="2" key="1">
    <citation type="submission" date="2022-12" db="EMBL/GenBank/DDBJ databases">
        <title>Reference genome sequencing for broad-spectrum identification of bacterial and archaeal isolates by mass spectrometry.</title>
        <authorList>
            <person name="Sekiguchi Y."/>
            <person name="Tourlousse D.M."/>
        </authorList>
    </citation>
    <scope>NUCLEOTIDE SEQUENCE</scope>
    <source>
        <strain evidence="2">301</strain>
    </source>
</reference>
<evidence type="ECO:0000313" key="2">
    <source>
        <dbReference type="EMBL" id="GLI21723.1"/>
    </source>
</evidence>
<name>A0A9W6FL97_XANFL</name>
<dbReference type="InterPro" id="IPR015168">
    <property type="entry name" value="SsuA/THI5"/>
</dbReference>
<dbReference type="PANTHER" id="PTHR30024">
    <property type="entry name" value="ALIPHATIC SULFONATES-BINDING PROTEIN-RELATED"/>
    <property type="match status" value="1"/>
</dbReference>
<proteinExistence type="predicted"/>
<dbReference type="PROSITE" id="PS51318">
    <property type="entry name" value="TAT"/>
    <property type="match status" value="1"/>
</dbReference>
<dbReference type="AlphaFoldDB" id="A0A9W6FL97"/>
<comment type="caution">
    <text evidence="2">The sequence shown here is derived from an EMBL/GenBank/DDBJ whole genome shotgun (WGS) entry which is preliminary data.</text>
</comment>
<dbReference type="PANTHER" id="PTHR30024:SF46">
    <property type="entry name" value="ABC TRANSPORTER, SUBSTRATE-BINDING LIPOPROTEIN"/>
    <property type="match status" value="1"/>
</dbReference>
<gene>
    <name evidence="2" type="ORF">XFLAVUS301_13970</name>
</gene>
<dbReference type="SUPFAM" id="SSF53850">
    <property type="entry name" value="Periplasmic binding protein-like II"/>
    <property type="match status" value="1"/>
</dbReference>
<dbReference type="InterPro" id="IPR006311">
    <property type="entry name" value="TAT_signal"/>
</dbReference>
<dbReference type="Pfam" id="PF09084">
    <property type="entry name" value="NMT1"/>
    <property type="match status" value="1"/>
</dbReference>
<organism evidence="2 3">
    <name type="scientific">Xanthobacter flavus</name>
    <dbReference type="NCBI Taxonomy" id="281"/>
    <lineage>
        <taxon>Bacteria</taxon>
        <taxon>Pseudomonadati</taxon>
        <taxon>Pseudomonadota</taxon>
        <taxon>Alphaproteobacteria</taxon>
        <taxon>Hyphomicrobiales</taxon>
        <taxon>Xanthobacteraceae</taxon>
        <taxon>Xanthobacter</taxon>
    </lineage>
</organism>
<feature type="domain" description="SsuA/THI5-like" evidence="1">
    <location>
        <begin position="156"/>
        <end position="330"/>
    </location>
</feature>
<sequence length="394" mass="42488">MWRESNPPRLPVDRLAHVLAYLRAHPRPFRRSHPGFVRKRNYYIEMDIALPATPAFSAGELDMTVLLNRRRMLGAIAAATAGACAAPLTSALAAPAKGLEILGAPNGSTIVLLRLLQSGALNASAPDATFRLWRDTDELRAAIVSGRTSLFTTPTHVPANLANRGLPLKLFAILSMGHLFVISSDTSITSFKDLAGKELVGFFKNDMPDLVFRSIARGYGMDPDKDMTITYVRTPMEAAQMLAAGRATTAILSEPPATAAIMMARKEGRTLNRAISLQDDWKKQHGGLGLPMAGIAVHERLIEESPELLKAMAAGLPGARDWVLSDPAAAGQLGEEKMDMKAPILASALSHFNVVAEPAAKLKPGLVAFYETLLSFQPEALAGKLPPDSFYLDF</sequence>
<accession>A0A9W6FL97</accession>
<dbReference type="Gene3D" id="3.40.190.10">
    <property type="entry name" value="Periplasmic binding protein-like II"/>
    <property type="match status" value="2"/>
</dbReference>
<evidence type="ECO:0000313" key="3">
    <source>
        <dbReference type="Proteomes" id="UP001144397"/>
    </source>
</evidence>
<protein>
    <submittedName>
        <fullName evidence="2">Nitrate ABC transporter substrate-binding protein</fullName>
    </submittedName>
</protein>